<accession>A0AAE0NTV9</accession>
<evidence type="ECO:0000259" key="1">
    <source>
        <dbReference type="Pfam" id="PF06985"/>
    </source>
</evidence>
<dbReference type="Pfam" id="PF26639">
    <property type="entry name" value="Het-6_barrel"/>
    <property type="match status" value="1"/>
</dbReference>
<keyword evidence="3" id="KW-1185">Reference proteome</keyword>
<comment type="caution">
    <text evidence="2">The sequence shown here is derived from an EMBL/GenBank/DDBJ whole genome shotgun (WGS) entry which is preliminary data.</text>
</comment>
<dbReference type="InterPro" id="IPR052895">
    <property type="entry name" value="HetReg/Transcr_Mod"/>
</dbReference>
<evidence type="ECO:0000313" key="2">
    <source>
        <dbReference type="EMBL" id="KAK3387360.1"/>
    </source>
</evidence>
<dbReference type="Pfam" id="PF06985">
    <property type="entry name" value="HET"/>
    <property type="match status" value="1"/>
</dbReference>
<dbReference type="Proteomes" id="UP001285441">
    <property type="component" value="Unassembled WGS sequence"/>
</dbReference>
<name>A0AAE0NTV9_9PEZI</name>
<dbReference type="PANTHER" id="PTHR24148">
    <property type="entry name" value="ANKYRIN REPEAT DOMAIN-CONTAINING PROTEIN 39 HOMOLOG-RELATED"/>
    <property type="match status" value="1"/>
</dbReference>
<dbReference type="EMBL" id="JAULSW010000003">
    <property type="protein sequence ID" value="KAK3387360.1"/>
    <property type="molecule type" value="Genomic_DNA"/>
</dbReference>
<dbReference type="AlphaFoldDB" id="A0AAE0NTV9"/>
<proteinExistence type="predicted"/>
<protein>
    <submittedName>
        <fullName evidence="2">Heterokaryon incompatibility protein-domain-containing protein</fullName>
    </submittedName>
</protein>
<organism evidence="2 3">
    <name type="scientific">Podospora didyma</name>
    <dbReference type="NCBI Taxonomy" id="330526"/>
    <lineage>
        <taxon>Eukaryota</taxon>
        <taxon>Fungi</taxon>
        <taxon>Dikarya</taxon>
        <taxon>Ascomycota</taxon>
        <taxon>Pezizomycotina</taxon>
        <taxon>Sordariomycetes</taxon>
        <taxon>Sordariomycetidae</taxon>
        <taxon>Sordariales</taxon>
        <taxon>Podosporaceae</taxon>
        <taxon>Podospora</taxon>
    </lineage>
</organism>
<feature type="domain" description="Heterokaryon incompatibility" evidence="1">
    <location>
        <begin position="45"/>
        <end position="197"/>
    </location>
</feature>
<evidence type="ECO:0000313" key="3">
    <source>
        <dbReference type="Proteomes" id="UP001285441"/>
    </source>
</evidence>
<reference evidence="2" key="1">
    <citation type="journal article" date="2023" name="Mol. Phylogenet. Evol.">
        <title>Genome-scale phylogeny and comparative genomics of the fungal order Sordariales.</title>
        <authorList>
            <person name="Hensen N."/>
            <person name="Bonometti L."/>
            <person name="Westerberg I."/>
            <person name="Brannstrom I.O."/>
            <person name="Guillou S."/>
            <person name="Cros-Aarteil S."/>
            <person name="Calhoun S."/>
            <person name="Haridas S."/>
            <person name="Kuo A."/>
            <person name="Mondo S."/>
            <person name="Pangilinan J."/>
            <person name="Riley R."/>
            <person name="LaButti K."/>
            <person name="Andreopoulos B."/>
            <person name="Lipzen A."/>
            <person name="Chen C."/>
            <person name="Yan M."/>
            <person name="Daum C."/>
            <person name="Ng V."/>
            <person name="Clum A."/>
            <person name="Steindorff A."/>
            <person name="Ohm R.A."/>
            <person name="Martin F."/>
            <person name="Silar P."/>
            <person name="Natvig D.O."/>
            <person name="Lalanne C."/>
            <person name="Gautier V."/>
            <person name="Ament-Velasquez S.L."/>
            <person name="Kruys A."/>
            <person name="Hutchinson M.I."/>
            <person name="Powell A.J."/>
            <person name="Barry K."/>
            <person name="Miller A.N."/>
            <person name="Grigoriev I.V."/>
            <person name="Debuchy R."/>
            <person name="Gladieux P."/>
            <person name="Hiltunen Thoren M."/>
            <person name="Johannesson H."/>
        </authorList>
    </citation>
    <scope>NUCLEOTIDE SEQUENCE</scope>
    <source>
        <strain evidence="2">CBS 232.78</strain>
    </source>
</reference>
<gene>
    <name evidence="2" type="ORF">B0H63DRAFT_469873</name>
</gene>
<dbReference type="PANTHER" id="PTHR24148:SF73">
    <property type="entry name" value="HET DOMAIN PROTEIN (AFU_ORTHOLOGUE AFUA_8G01020)"/>
    <property type="match status" value="1"/>
</dbReference>
<dbReference type="InterPro" id="IPR010730">
    <property type="entry name" value="HET"/>
</dbReference>
<reference evidence="2" key="2">
    <citation type="submission" date="2023-06" db="EMBL/GenBank/DDBJ databases">
        <authorList>
            <consortium name="Lawrence Berkeley National Laboratory"/>
            <person name="Haridas S."/>
            <person name="Hensen N."/>
            <person name="Bonometti L."/>
            <person name="Westerberg I."/>
            <person name="Brannstrom I.O."/>
            <person name="Guillou S."/>
            <person name="Cros-Aarteil S."/>
            <person name="Calhoun S."/>
            <person name="Kuo A."/>
            <person name="Mondo S."/>
            <person name="Pangilinan J."/>
            <person name="Riley R."/>
            <person name="LaButti K."/>
            <person name="Andreopoulos B."/>
            <person name="Lipzen A."/>
            <person name="Chen C."/>
            <person name="Yanf M."/>
            <person name="Daum C."/>
            <person name="Ng V."/>
            <person name="Clum A."/>
            <person name="Steindorff A."/>
            <person name="Ohm R."/>
            <person name="Martin F."/>
            <person name="Silar P."/>
            <person name="Natvig D."/>
            <person name="Lalanne C."/>
            <person name="Gautier V."/>
            <person name="Ament-velasquez S.L."/>
            <person name="Kruys A."/>
            <person name="Hutchinson M.I."/>
            <person name="Powell A.J."/>
            <person name="Barry K."/>
            <person name="Miller A.N."/>
            <person name="Grigoriev I.V."/>
            <person name="Debuchy R."/>
            <person name="Gladieux P."/>
            <person name="Thoren M.H."/>
            <person name="Johannesson H."/>
        </authorList>
    </citation>
    <scope>NUCLEOTIDE SEQUENCE</scope>
    <source>
        <strain evidence="2">CBS 232.78</strain>
    </source>
</reference>
<sequence length="627" mass="71287">MLFRYPPLRKDKDEIRLLEISLIKSRDRISFRLFSVPLNEAPLFWAVSYTWGDPSQRRAEQLQVNNHSFMVSPNLFHILYKYVTVLEFAVKKDKISHLLWKIRYVWVDAICINQADFAERAQQIQIMGRIYQTGKVGVFLDSDPSHEGDKAAREALQEVCTQVTQGRGPVHISDDCWVALHDFFAKGWFHRMWVIQECIFGGLECSIWVHYIPLTESEIYTSALGIYEMATISLVLSTEQRRTMLGGISQYLALQETKRHRISNGGQSSPEPPGNFLATLLWKFRDRLATDPRDKVYSLLGLVGTADRDNIIVDYQAPVEDVFASVVRAVVLSSKSLNIICACQNAAGNNMRRSWVPDWAEPWRQSSLLTDVMNRHMMPDYAIDERKYFRASGDERASVTVSEDLLTLTSRGMTLGRVVYLADTLSNIDSEKSVLDSSIDLFNDVPIDFMSLVIKKYGDVSNFDPESQENEVITAWVAALHGGPYSLQESRALHFHHFHKFGASQQWHLLARTLPSGDVKGGIDNHKQKRDLEHSIRILQIGHGRRIFIADTGHCGLLPEHAQVGDLLCILFGCDAPVVLRPQENKDGDPGYVFVGECYALGLMYGEAIDLEERRNGEREVQDFKLM</sequence>